<comment type="caution">
    <text evidence="1">The sequence shown here is derived from an EMBL/GenBank/DDBJ whole genome shotgun (WGS) entry which is preliminary data.</text>
</comment>
<protein>
    <submittedName>
        <fullName evidence="1">Uncharacterized protein</fullName>
    </submittedName>
</protein>
<accession>A0ABR2HDQ4</accession>
<dbReference type="EMBL" id="JAPFFF010000031">
    <property type="protein sequence ID" value="KAK8845174.1"/>
    <property type="molecule type" value="Genomic_DNA"/>
</dbReference>
<sequence length="84" mass="9683">MRESQKDEVNRLRKELYVPRPGDIVIYEGQSISSFSQFHKRMMTVIQKGSRCRITGVHPNNFVSIVPVNGRFSAKVSKFQISKL</sequence>
<evidence type="ECO:0000313" key="2">
    <source>
        <dbReference type="Proteomes" id="UP001470230"/>
    </source>
</evidence>
<dbReference type="Proteomes" id="UP001470230">
    <property type="component" value="Unassembled WGS sequence"/>
</dbReference>
<organism evidence="1 2">
    <name type="scientific">Tritrichomonas musculus</name>
    <dbReference type="NCBI Taxonomy" id="1915356"/>
    <lineage>
        <taxon>Eukaryota</taxon>
        <taxon>Metamonada</taxon>
        <taxon>Parabasalia</taxon>
        <taxon>Tritrichomonadida</taxon>
        <taxon>Tritrichomonadidae</taxon>
        <taxon>Tritrichomonas</taxon>
    </lineage>
</organism>
<name>A0ABR2HDQ4_9EUKA</name>
<reference evidence="1 2" key="1">
    <citation type="submission" date="2024-04" db="EMBL/GenBank/DDBJ databases">
        <title>Tritrichomonas musculus Genome.</title>
        <authorList>
            <person name="Alves-Ferreira E."/>
            <person name="Grigg M."/>
            <person name="Lorenzi H."/>
            <person name="Galac M."/>
        </authorList>
    </citation>
    <scope>NUCLEOTIDE SEQUENCE [LARGE SCALE GENOMIC DNA]</scope>
    <source>
        <strain evidence="1 2">EAF2021</strain>
    </source>
</reference>
<evidence type="ECO:0000313" key="1">
    <source>
        <dbReference type="EMBL" id="KAK8845174.1"/>
    </source>
</evidence>
<proteinExistence type="predicted"/>
<gene>
    <name evidence="1" type="ORF">M9Y10_021356</name>
</gene>
<keyword evidence="2" id="KW-1185">Reference proteome</keyword>